<protein>
    <submittedName>
        <fullName evidence="2">Uncharacterized protein</fullName>
    </submittedName>
</protein>
<dbReference type="InParanoid" id="S8F240"/>
<reference evidence="2 3" key="1">
    <citation type="journal article" date="2012" name="Science">
        <title>The Paleozoic origin of enzymatic lignin decomposition reconstructed from 31 fungal genomes.</title>
        <authorList>
            <person name="Floudas D."/>
            <person name="Binder M."/>
            <person name="Riley R."/>
            <person name="Barry K."/>
            <person name="Blanchette R.A."/>
            <person name="Henrissat B."/>
            <person name="Martinez A.T."/>
            <person name="Otillar R."/>
            <person name="Spatafora J.W."/>
            <person name="Yadav J.S."/>
            <person name="Aerts A."/>
            <person name="Benoit I."/>
            <person name="Boyd A."/>
            <person name="Carlson A."/>
            <person name="Copeland A."/>
            <person name="Coutinho P.M."/>
            <person name="de Vries R.P."/>
            <person name="Ferreira P."/>
            <person name="Findley K."/>
            <person name="Foster B."/>
            <person name="Gaskell J."/>
            <person name="Glotzer D."/>
            <person name="Gorecki P."/>
            <person name="Heitman J."/>
            <person name="Hesse C."/>
            <person name="Hori C."/>
            <person name="Igarashi K."/>
            <person name="Jurgens J.A."/>
            <person name="Kallen N."/>
            <person name="Kersten P."/>
            <person name="Kohler A."/>
            <person name="Kuees U."/>
            <person name="Kumar T.K.A."/>
            <person name="Kuo A."/>
            <person name="LaButti K."/>
            <person name="Larrondo L.F."/>
            <person name="Lindquist E."/>
            <person name="Ling A."/>
            <person name="Lombard V."/>
            <person name="Lucas S."/>
            <person name="Lundell T."/>
            <person name="Martin R."/>
            <person name="McLaughlin D.J."/>
            <person name="Morgenstern I."/>
            <person name="Morin E."/>
            <person name="Murat C."/>
            <person name="Nagy L.G."/>
            <person name="Nolan M."/>
            <person name="Ohm R.A."/>
            <person name="Patyshakuliyeva A."/>
            <person name="Rokas A."/>
            <person name="Ruiz-Duenas F.J."/>
            <person name="Sabat G."/>
            <person name="Salamov A."/>
            <person name="Samejima M."/>
            <person name="Schmutz J."/>
            <person name="Slot J.C."/>
            <person name="St John F."/>
            <person name="Stenlid J."/>
            <person name="Sun H."/>
            <person name="Sun S."/>
            <person name="Syed K."/>
            <person name="Tsang A."/>
            <person name="Wiebenga A."/>
            <person name="Young D."/>
            <person name="Pisabarro A."/>
            <person name="Eastwood D.C."/>
            <person name="Martin F."/>
            <person name="Cullen D."/>
            <person name="Grigoriev I.V."/>
            <person name="Hibbett D.S."/>
        </authorList>
    </citation>
    <scope>NUCLEOTIDE SEQUENCE</scope>
    <source>
        <strain evidence="3">FP-58527</strain>
    </source>
</reference>
<feature type="chain" id="PRO_5004551161" evidence="1">
    <location>
        <begin position="20"/>
        <end position="200"/>
    </location>
</feature>
<dbReference type="STRING" id="743788.S8F240"/>
<sequence>MNAPRKLLFVIAAVPAAQLQNTAANAQRIVRQWNLKSAEGDASVTFLQMDTDKWGKWLNSMCGIKAEEDTQVGVANNSFREIGGVEMGGQCIAQCEVGVSRRTPGLSASSPPSHCTCFAFTFGENAAKGGGATRRDVGVPGTLYIGFFSETLYGGYVVPGDLCWVTRTLHEVDDRYTFCSLGSKVSVHEVRGWQTSDTEP</sequence>
<accession>S8F240</accession>
<gene>
    <name evidence="2" type="ORF">FOMPIDRAFT_117726</name>
</gene>
<dbReference type="AlphaFoldDB" id="S8F240"/>
<dbReference type="EMBL" id="KE504302">
    <property type="protein sequence ID" value="EPS93064.1"/>
    <property type="molecule type" value="Genomic_DNA"/>
</dbReference>
<dbReference type="Proteomes" id="UP000015241">
    <property type="component" value="Unassembled WGS sequence"/>
</dbReference>
<name>S8F240_FOMSC</name>
<keyword evidence="3" id="KW-1185">Reference proteome</keyword>
<evidence type="ECO:0000256" key="1">
    <source>
        <dbReference type="SAM" id="SignalP"/>
    </source>
</evidence>
<feature type="signal peptide" evidence="1">
    <location>
        <begin position="1"/>
        <end position="19"/>
    </location>
</feature>
<keyword evidence="1" id="KW-0732">Signal</keyword>
<proteinExistence type="predicted"/>
<evidence type="ECO:0000313" key="3">
    <source>
        <dbReference type="Proteomes" id="UP000015241"/>
    </source>
</evidence>
<dbReference type="HOGENOM" id="CLU_1366280_0_0_1"/>
<evidence type="ECO:0000313" key="2">
    <source>
        <dbReference type="EMBL" id="EPS93064.1"/>
    </source>
</evidence>
<organism evidence="2 3">
    <name type="scientific">Fomitopsis schrenkii</name>
    <name type="common">Brown rot fungus</name>
    <dbReference type="NCBI Taxonomy" id="2126942"/>
    <lineage>
        <taxon>Eukaryota</taxon>
        <taxon>Fungi</taxon>
        <taxon>Dikarya</taxon>
        <taxon>Basidiomycota</taxon>
        <taxon>Agaricomycotina</taxon>
        <taxon>Agaricomycetes</taxon>
        <taxon>Polyporales</taxon>
        <taxon>Fomitopsis</taxon>
    </lineage>
</organism>
<dbReference type="OrthoDB" id="72053at2759"/>